<evidence type="ECO:0000313" key="2">
    <source>
        <dbReference type="Proteomes" id="UP000027222"/>
    </source>
</evidence>
<sequence length="374" mass="42703">FFVVLSFSVFVVLSFSVFDGRDSAPLVGEESFVGETRPVAGVAVKCLARRGDEVGGTADGRMDSQRKHIEGDRKGSNFTRELPRDSLTYRQTTTLQEISVSQPFPHLSFEFLEKQRPNYAVALKNGSKDDFLKDVVRRFFKRFPVELAMDVEPTEDQLNAVDDAKPDQEIPIPNAKEMSPEEFQVALKTYEEHKEIITRRTGQIVRWFTYRHEKELGITKEVDLDDPITILTCRLTGASSFKPRKPVASNLWAKLNKERIDEAFAKRSSASKTGRVDINMRQEVARALFKELPNVDRSFWNLRAEQDHRRQLQEWEETVKRPASTDPEARQHCIDGITAFMQPILDLVFEFTGMPTTFMMGGPEPADKGRLNII</sequence>
<accession>A0A067SDQ6</accession>
<dbReference type="EMBL" id="KL142681">
    <property type="protein sequence ID" value="KDR64898.1"/>
    <property type="molecule type" value="Genomic_DNA"/>
</dbReference>
<reference evidence="2" key="1">
    <citation type="journal article" date="2014" name="Proc. Natl. Acad. Sci. U.S.A.">
        <title>Extensive sampling of basidiomycete genomes demonstrates inadequacy of the white-rot/brown-rot paradigm for wood decay fungi.</title>
        <authorList>
            <person name="Riley R."/>
            <person name="Salamov A.A."/>
            <person name="Brown D.W."/>
            <person name="Nagy L.G."/>
            <person name="Floudas D."/>
            <person name="Held B.W."/>
            <person name="Levasseur A."/>
            <person name="Lombard V."/>
            <person name="Morin E."/>
            <person name="Otillar R."/>
            <person name="Lindquist E.A."/>
            <person name="Sun H."/>
            <person name="LaButti K.M."/>
            <person name="Schmutz J."/>
            <person name="Jabbour D."/>
            <person name="Luo H."/>
            <person name="Baker S.E."/>
            <person name="Pisabarro A.G."/>
            <person name="Walton J.D."/>
            <person name="Blanchette R.A."/>
            <person name="Henrissat B."/>
            <person name="Martin F."/>
            <person name="Cullen D."/>
            <person name="Hibbett D.S."/>
            <person name="Grigoriev I.V."/>
        </authorList>
    </citation>
    <scope>NUCLEOTIDE SEQUENCE [LARGE SCALE GENOMIC DNA]</scope>
    <source>
        <strain evidence="2">CBS 339.88</strain>
    </source>
</reference>
<dbReference type="HOGENOM" id="CLU_740935_0_0_1"/>
<dbReference type="OrthoDB" id="3033067at2759"/>
<evidence type="ECO:0000313" key="1">
    <source>
        <dbReference type="EMBL" id="KDR64898.1"/>
    </source>
</evidence>
<gene>
    <name evidence="1" type="ORF">GALMADRAFT_1350442</name>
</gene>
<protein>
    <submittedName>
        <fullName evidence="1">Uncharacterized protein</fullName>
    </submittedName>
</protein>
<dbReference type="AlphaFoldDB" id="A0A067SDQ6"/>
<feature type="non-terminal residue" evidence="1">
    <location>
        <position position="374"/>
    </location>
</feature>
<dbReference type="Proteomes" id="UP000027222">
    <property type="component" value="Unassembled WGS sequence"/>
</dbReference>
<name>A0A067SDQ6_GALM3</name>
<dbReference type="STRING" id="685588.A0A067SDQ6"/>
<organism evidence="1 2">
    <name type="scientific">Galerina marginata (strain CBS 339.88)</name>
    <dbReference type="NCBI Taxonomy" id="685588"/>
    <lineage>
        <taxon>Eukaryota</taxon>
        <taxon>Fungi</taxon>
        <taxon>Dikarya</taxon>
        <taxon>Basidiomycota</taxon>
        <taxon>Agaricomycotina</taxon>
        <taxon>Agaricomycetes</taxon>
        <taxon>Agaricomycetidae</taxon>
        <taxon>Agaricales</taxon>
        <taxon>Agaricineae</taxon>
        <taxon>Strophariaceae</taxon>
        <taxon>Galerina</taxon>
    </lineage>
</organism>
<feature type="non-terminal residue" evidence="1">
    <location>
        <position position="1"/>
    </location>
</feature>
<keyword evidence="2" id="KW-1185">Reference proteome</keyword>
<proteinExistence type="predicted"/>